<gene>
    <name evidence="2" type="ORF">LKMONMHP_1824</name>
</gene>
<dbReference type="Proteomes" id="UP001055156">
    <property type="component" value="Unassembled WGS sequence"/>
</dbReference>
<reference evidence="2" key="1">
    <citation type="journal article" date="2021" name="Front. Microbiol.">
        <title>Comprehensive Comparative Genomics and Phenotyping of Methylobacterium Species.</title>
        <authorList>
            <person name="Alessa O."/>
            <person name="Ogura Y."/>
            <person name="Fujitani Y."/>
            <person name="Takami H."/>
            <person name="Hayashi T."/>
            <person name="Sahin N."/>
            <person name="Tani A."/>
        </authorList>
    </citation>
    <scope>NUCLEOTIDE SEQUENCE</scope>
    <source>
        <strain evidence="2">NBRC 15689</strain>
    </source>
</reference>
<organism evidence="2 3">
    <name type="scientific">Methylobacterium organophilum</name>
    <dbReference type="NCBI Taxonomy" id="410"/>
    <lineage>
        <taxon>Bacteria</taxon>
        <taxon>Pseudomonadati</taxon>
        <taxon>Pseudomonadota</taxon>
        <taxon>Alphaproteobacteria</taxon>
        <taxon>Hyphomicrobiales</taxon>
        <taxon>Methylobacteriaceae</taxon>
        <taxon>Methylobacterium</taxon>
    </lineage>
</organism>
<protein>
    <submittedName>
        <fullName evidence="2">Uncharacterized protein</fullName>
    </submittedName>
</protein>
<evidence type="ECO:0000313" key="2">
    <source>
        <dbReference type="EMBL" id="GJE26970.1"/>
    </source>
</evidence>
<dbReference type="EMBL" id="BPQV01000004">
    <property type="protein sequence ID" value="GJE26970.1"/>
    <property type="molecule type" value="Genomic_DNA"/>
</dbReference>
<sequence length="70" mass="7620">MSKINIRRDERGFQAVYSGTLLLMDGLAPADAENFAAFFRASARQQGLRAGHLPQTPATRSTANRLGATR</sequence>
<accession>A0ABQ4T5P1</accession>
<name>A0ABQ4T5P1_METOR</name>
<dbReference type="RefSeq" id="WP_238310828.1">
    <property type="nucleotide sequence ID" value="NZ_BPQV01000004.1"/>
</dbReference>
<evidence type="ECO:0000313" key="3">
    <source>
        <dbReference type="Proteomes" id="UP001055156"/>
    </source>
</evidence>
<proteinExistence type="predicted"/>
<keyword evidence="3" id="KW-1185">Reference proteome</keyword>
<feature type="region of interest" description="Disordered" evidence="1">
    <location>
        <begin position="48"/>
        <end position="70"/>
    </location>
</feature>
<evidence type="ECO:0000256" key="1">
    <source>
        <dbReference type="SAM" id="MobiDB-lite"/>
    </source>
</evidence>
<comment type="caution">
    <text evidence="2">The sequence shown here is derived from an EMBL/GenBank/DDBJ whole genome shotgun (WGS) entry which is preliminary data.</text>
</comment>
<reference evidence="2" key="2">
    <citation type="submission" date="2021-08" db="EMBL/GenBank/DDBJ databases">
        <authorList>
            <person name="Tani A."/>
            <person name="Ola A."/>
            <person name="Ogura Y."/>
            <person name="Katsura K."/>
            <person name="Hayashi T."/>
        </authorList>
    </citation>
    <scope>NUCLEOTIDE SEQUENCE</scope>
    <source>
        <strain evidence="2">NBRC 15689</strain>
    </source>
</reference>